<accession>A0ABX4I041</accession>
<protein>
    <submittedName>
        <fullName evidence="1">DUF3987 domain-containing protein</fullName>
    </submittedName>
</protein>
<dbReference type="Pfam" id="PF13148">
    <property type="entry name" value="DUF3987"/>
    <property type="match status" value="2"/>
</dbReference>
<dbReference type="InterPro" id="IPR025048">
    <property type="entry name" value="DUF3987"/>
</dbReference>
<name>A0ABX4I041_9GAMM</name>
<dbReference type="EMBL" id="LRFG02000002">
    <property type="protein sequence ID" value="PCO05578.1"/>
    <property type="molecule type" value="Genomic_DNA"/>
</dbReference>
<organism evidence="1 2">
    <name type="scientific">Microbulbifer flavimaris</name>
    <dbReference type="NCBI Taxonomy" id="1781068"/>
    <lineage>
        <taxon>Bacteria</taxon>
        <taxon>Pseudomonadati</taxon>
        <taxon>Pseudomonadota</taxon>
        <taxon>Gammaproteobacteria</taxon>
        <taxon>Cellvibrionales</taxon>
        <taxon>Microbulbiferaceae</taxon>
        <taxon>Microbulbifer</taxon>
    </lineage>
</organism>
<reference evidence="1" key="1">
    <citation type="submission" date="2017-08" db="EMBL/GenBank/DDBJ databases">
        <title>Microbulbifer marisrubri sp. nov., a halophilic alphaproteobacterium isolated from marine sediment of the Yellow Sea, China.</title>
        <authorList>
            <person name="Zhang G."/>
            <person name="Xiong Q."/>
        </authorList>
    </citation>
    <scope>NUCLEOTIDE SEQUENCE [LARGE SCALE GENOMIC DNA]</scope>
    <source>
        <strain evidence="1">WRN-8</strain>
    </source>
</reference>
<evidence type="ECO:0000313" key="2">
    <source>
        <dbReference type="Proteomes" id="UP000218427"/>
    </source>
</evidence>
<keyword evidence="2" id="KW-1185">Reference proteome</keyword>
<comment type="caution">
    <text evidence="1">The sequence shown here is derived from an EMBL/GenBank/DDBJ whole genome shotgun (WGS) entry which is preliminary data.</text>
</comment>
<gene>
    <name evidence="1" type="ORF">AWR36_006060</name>
</gene>
<proteinExistence type="predicted"/>
<evidence type="ECO:0000313" key="1">
    <source>
        <dbReference type="EMBL" id="PCO05578.1"/>
    </source>
</evidence>
<sequence>MNPCTLVESVFPGREICIVPDERLHSPHGEIMTRNGSGYAVSRCGMILAILVNGDVEYHYPDDVDAISLKSFQLVVDTAIANLPAEKAGTYNTEDREPKGLQFEAKPTFPVDALGEILGGAAAEIAAAVQVPVELAAQSVLGVASFAAQRVTNIRHPVLQTEIPLSLFLLSVAQSGDRKSACDKQAARAVKEHSRALFEVYQQEHQEYLRRKAEGGAELIAPREANLIIREPTLEGLQKSFENGQPSQAIFNDEAGSFFGGHAMKPENAAKTICGLSEFWDGQDIVRTRASDRILLTNRRLAVHLLTQPVIAETLLKDPLLQQQGIFARFLVCHIDSIAGSRFIDRNLPPVPHTARDRLHKEVHRLLNSQWEADFTGGVVLPCMELEPHAVEAWDLLYNESEKEQAPGGAFEIIGPFVSKVAEQALRIATILAVFEDSPAVSVDAMLRATRLANFYLNTTLRLAQEQEAEPLELRAQQFIEWLAMKRGGRATIEEIDKYSPRPLKLRRDRRHIRNVMQIYCESKLLRQVGTDGRGQPNQWEVFDAAT</sequence>
<dbReference type="Proteomes" id="UP000218427">
    <property type="component" value="Unassembled WGS sequence"/>
</dbReference>